<dbReference type="EMBL" id="LAZR01004126">
    <property type="protein sequence ID" value="KKN11525.1"/>
    <property type="molecule type" value="Genomic_DNA"/>
</dbReference>
<reference evidence="1" key="1">
    <citation type="journal article" date="2015" name="Nature">
        <title>Complex archaea that bridge the gap between prokaryotes and eukaryotes.</title>
        <authorList>
            <person name="Spang A."/>
            <person name="Saw J.H."/>
            <person name="Jorgensen S.L."/>
            <person name="Zaremba-Niedzwiedzka K."/>
            <person name="Martijn J."/>
            <person name="Lind A.E."/>
            <person name="van Eijk R."/>
            <person name="Schleper C."/>
            <person name="Guy L."/>
            <person name="Ettema T.J."/>
        </authorList>
    </citation>
    <scope>NUCLEOTIDE SEQUENCE</scope>
</reference>
<comment type="caution">
    <text evidence="1">The sequence shown here is derived from an EMBL/GenBank/DDBJ whole genome shotgun (WGS) entry which is preliminary data.</text>
</comment>
<evidence type="ECO:0000313" key="1">
    <source>
        <dbReference type="EMBL" id="KKN11525.1"/>
    </source>
</evidence>
<protein>
    <submittedName>
        <fullName evidence="1">Uncharacterized protein</fullName>
    </submittedName>
</protein>
<organism evidence="1">
    <name type="scientific">marine sediment metagenome</name>
    <dbReference type="NCBI Taxonomy" id="412755"/>
    <lineage>
        <taxon>unclassified sequences</taxon>
        <taxon>metagenomes</taxon>
        <taxon>ecological metagenomes</taxon>
    </lineage>
</organism>
<gene>
    <name evidence="1" type="ORF">LCGC14_1025700</name>
</gene>
<proteinExistence type="predicted"/>
<dbReference type="InterPro" id="IPR044000">
    <property type="entry name" value="Phage_tube_2"/>
</dbReference>
<dbReference type="Pfam" id="PF18906">
    <property type="entry name" value="Phage_tube_2"/>
    <property type="match status" value="1"/>
</dbReference>
<sequence length="340" mass="36107">MPIIRTERAEVLWAAESTFGTLASAPYARFGIHDTIEAPDPEFGWEPFFGVFSGRDRATILRGQTTLRGSIPDIRLQSGLTTFMVNHVLRPVAGTDELVDPFTLYIAYRDTGGSVQLGRYFLGGKVNRATVQAAEGQELRLSVDEMLFLSMQTTRNSGNDTFSASNPAADPGASATGRYLFASGDVTIAGISFPRVRRFALSIDNQLEPRHYVQRDGSTGLLHANDLVEGRRMWRLEVDVDIVNPASGGDLELWDFLINQGASGAGDQGATLGGQVVLTFNQAGSGAGSSTLTLTCGSTPSTTTPAGVLTAAPHSIPAPPAGIVPVTASFDIDQITIATT</sequence>
<accession>A0A0F9MW46</accession>
<dbReference type="AlphaFoldDB" id="A0A0F9MW46"/>
<name>A0A0F9MW46_9ZZZZ</name>